<keyword evidence="1" id="KW-0472">Membrane</keyword>
<keyword evidence="1" id="KW-1133">Transmembrane helix</keyword>
<accession>A0A564UKR6</accession>
<dbReference type="Proteomes" id="UP000409147">
    <property type="component" value="Unassembled WGS sequence"/>
</dbReference>
<keyword evidence="3" id="KW-1185">Reference proteome</keyword>
<evidence type="ECO:0000313" key="3">
    <source>
        <dbReference type="Proteomes" id="UP000409147"/>
    </source>
</evidence>
<dbReference type="AlphaFoldDB" id="A0A564UKR6"/>
<name>A0A564UKR6_9FIRM</name>
<feature type="transmembrane region" description="Helical" evidence="1">
    <location>
        <begin position="38"/>
        <end position="58"/>
    </location>
</feature>
<feature type="transmembrane region" description="Helical" evidence="1">
    <location>
        <begin position="245"/>
        <end position="263"/>
    </location>
</feature>
<feature type="transmembrane region" description="Helical" evidence="1">
    <location>
        <begin position="369"/>
        <end position="386"/>
    </location>
</feature>
<feature type="transmembrane region" description="Helical" evidence="1">
    <location>
        <begin position="78"/>
        <end position="95"/>
    </location>
</feature>
<sequence length="432" mass="50479">MQKRVILKFRKSSIIGVLIIYYMLMDSSFPFAESGSALNFFYWTKFALAIVVVSYAAFSVTKRDVELKSICKRTRHLFFIPWLLMILYSCIIWIMQKTAIPYITRGISNFIANIIPILLGVALVLIYREGIIRLVVIAICMMAFTNYIMGIIVNGLAFVVQLFNINCEESTFRIYKELHEIAYIAGLLLLYYFHKKEYRLNKGWLISVFIVFFFAWKRIGILALVMAFIFYALLKHINKSGKKSTVTACGIVALVLSILYVWMSASDELSTLLHEYGINMMGRDVIYSYFRKFCDFSIIYLGHGIGFVSRQFNFITWEDVGVMIALKQGLHNDLFSLYLEIGMIGFITWCVYQLIYIPQKIRKWFGIDCAVRCFTYIIYTFVTYTTDNTLRYFVYQMTLVILIAVTCYENCKKKNNIRQDHFDVKELRKECK</sequence>
<feature type="transmembrane region" description="Helical" evidence="1">
    <location>
        <begin position="335"/>
        <end position="357"/>
    </location>
</feature>
<feature type="transmembrane region" description="Helical" evidence="1">
    <location>
        <begin position="134"/>
        <end position="163"/>
    </location>
</feature>
<organism evidence="2 3">
    <name type="scientific">Blautia obeum</name>
    <dbReference type="NCBI Taxonomy" id="40520"/>
    <lineage>
        <taxon>Bacteria</taxon>
        <taxon>Bacillati</taxon>
        <taxon>Bacillota</taxon>
        <taxon>Clostridia</taxon>
        <taxon>Lachnospirales</taxon>
        <taxon>Lachnospiraceae</taxon>
        <taxon>Blautia</taxon>
    </lineage>
</organism>
<evidence type="ECO:0008006" key="4">
    <source>
        <dbReference type="Google" id="ProtNLM"/>
    </source>
</evidence>
<evidence type="ECO:0000256" key="1">
    <source>
        <dbReference type="SAM" id="Phobius"/>
    </source>
</evidence>
<feature type="transmembrane region" description="Helical" evidence="1">
    <location>
        <begin position="392"/>
        <end position="411"/>
    </location>
</feature>
<feature type="transmembrane region" description="Helical" evidence="1">
    <location>
        <begin position="107"/>
        <end position="127"/>
    </location>
</feature>
<dbReference type="RefSeq" id="WP_144369684.1">
    <property type="nucleotide sequence ID" value="NZ_CABHNB010000043.1"/>
</dbReference>
<reference evidence="2 3" key="1">
    <citation type="submission" date="2019-07" db="EMBL/GenBank/DDBJ databases">
        <authorList>
            <person name="Hibberd C M."/>
            <person name="Gehrig L. J."/>
            <person name="Chang H.-W."/>
            <person name="Venkatesh S."/>
        </authorList>
    </citation>
    <scope>NUCLEOTIDE SEQUENCE [LARGE SCALE GENOMIC DNA]</scope>
    <source>
        <strain evidence="2">Ruminococcus_obeum_SSTS_Bg7063</strain>
    </source>
</reference>
<dbReference type="EMBL" id="CABHNB010000043">
    <property type="protein sequence ID" value="VUX20078.1"/>
    <property type="molecule type" value="Genomic_DNA"/>
</dbReference>
<proteinExistence type="predicted"/>
<keyword evidence="1" id="KW-0812">Transmembrane</keyword>
<feature type="transmembrane region" description="Helical" evidence="1">
    <location>
        <begin position="12"/>
        <end position="32"/>
    </location>
</feature>
<feature type="transmembrane region" description="Helical" evidence="1">
    <location>
        <begin position="204"/>
        <end position="233"/>
    </location>
</feature>
<protein>
    <recommendedName>
        <fullName evidence="4">O-antigen ligase family protein</fullName>
    </recommendedName>
</protein>
<gene>
    <name evidence="2" type="ORF">ROSSTS7063_03066</name>
</gene>
<evidence type="ECO:0000313" key="2">
    <source>
        <dbReference type="EMBL" id="VUX20078.1"/>
    </source>
</evidence>